<dbReference type="InterPro" id="IPR001673">
    <property type="entry name" value="S_mold_repeat"/>
</dbReference>
<evidence type="ECO:0000256" key="5">
    <source>
        <dbReference type="SAM" id="SignalP"/>
    </source>
</evidence>
<dbReference type="PANTHER" id="PTHR31137">
    <property type="entry name" value="PROTEIN PSIB-RELATED-RELATED"/>
    <property type="match status" value="1"/>
</dbReference>
<dbReference type="KEGG" id="dpp:DICPUDRAFT_76564"/>
<name>F0ZDZ8_DICPU</name>
<accession>F0ZDZ8</accession>
<keyword evidence="8" id="KW-1185">Reference proteome</keyword>
<reference evidence="8" key="1">
    <citation type="journal article" date="2011" name="Genome Biol.">
        <title>Comparative genomics of the social amoebae Dictyostelium discoideum and Dictyostelium purpureum.</title>
        <authorList>
            <consortium name="US DOE Joint Genome Institute (JGI-PGF)"/>
            <person name="Sucgang R."/>
            <person name="Kuo A."/>
            <person name="Tian X."/>
            <person name="Salerno W."/>
            <person name="Parikh A."/>
            <person name="Feasley C.L."/>
            <person name="Dalin E."/>
            <person name="Tu H."/>
            <person name="Huang E."/>
            <person name="Barry K."/>
            <person name="Lindquist E."/>
            <person name="Shapiro H."/>
            <person name="Bruce D."/>
            <person name="Schmutz J."/>
            <person name="Salamov A."/>
            <person name="Fey P."/>
            <person name="Gaudet P."/>
            <person name="Anjard C."/>
            <person name="Babu M.M."/>
            <person name="Basu S."/>
            <person name="Bushmanova Y."/>
            <person name="van der Wel H."/>
            <person name="Katoh-Kurasawa M."/>
            <person name="Dinh C."/>
            <person name="Coutinho P.M."/>
            <person name="Saito T."/>
            <person name="Elias M."/>
            <person name="Schaap P."/>
            <person name="Kay R.R."/>
            <person name="Henrissat B."/>
            <person name="Eichinger L."/>
            <person name="Rivero F."/>
            <person name="Putnam N.H."/>
            <person name="West C.M."/>
            <person name="Loomis W.F."/>
            <person name="Chisholm R.L."/>
            <person name="Shaulsky G."/>
            <person name="Strassmann J.E."/>
            <person name="Queller D.C."/>
            <person name="Kuspa A."/>
            <person name="Grigoriev I.V."/>
        </authorList>
    </citation>
    <scope>NUCLEOTIDE SEQUENCE [LARGE SCALE GENOMIC DNA]</scope>
    <source>
        <strain evidence="8">QSDP1</strain>
    </source>
</reference>
<keyword evidence="4" id="KW-0472">Membrane</keyword>
<keyword evidence="4" id="KW-1133">Transmembrane helix</keyword>
<dbReference type="Proteomes" id="UP000001064">
    <property type="component" value="Unassembled WGS sequence"/>
</dbReference>
<comment type="similarity">
    <text evidence="1">Belongs to the prespore-cell-inducing factor family.</text>
</comment>
<dbReference type="SMART" id="SM00758">
    <property type="entry name" value="PA14"/>
    <property type="match status" value="1"/>
</dbReference>
<protein>
    <recommendedName>
        <fullName evidence="6">PA14 domain-containing protein</fullName>
    </recommendedName>
</protein>
<evidence type="ECO:0000313" key="7">
    <source>
        <dbReference type="EMBL" id="EGC37826.1"/>
    </source>
</evidence>
<dbReference type="VEuPathDB" id="AmoebaDB:DICPUDRAFT_76564"/>
<dbReference type="Pfam" id="PF07691">
    <property type="entry name" value="PA14"/>
    <property type="match status" value="1"/>
</dbReference>
<dbReference type="InterPro" id="IPR011874">
    <property type="entry name" value="Fibro_Slime"/>
</dbReference>
<dbReference type="eggNOG" id="ENOG502RGIX">
    <property type="taxonomic scope" value="Eukaryota"/>
</dbReference>
<dbReference type="Pfam" id="PF00526">
    <property type="entry name" value="Dicty_CTDC"/>
    <property type="match status" value="3"/>
</dbReference>
<dbReference type="PROSITE" id="PS51820">
    <property type="entry name" value="PA14"/>
    <property type="match status" value="1"/>
</dbReference>
<proteinExistence type="inferred from homology"/>
<sequence>MKTLLLFLILTSFASVIYCTVEKSKTLILNAQIFDQYPYFNRNFQPPDGNLTLNMVKSTLASNKIPELNSNSRDTLVNTEGRILVPNLFDFFFRSNPPPRMGEMFTDVEYEENCGYNKPISYDIVFELDENGIFQYNNQYFFPIDYKGFDVNTKYRIYKNDTKTYHNFHFCLKINSKFTYQGFEVFDFIGDDDVWVFIDNKLVVDLGGVHEASQKKIYLYNLDNITLIKGKTYSFDFYYCERHTTKSTIKISTSIELFCPVIDYCGVCNGDGSTCCNAKSHCDDNDLCTIDACPTPDTSIDTALGISFYCEHVDIKNPLDGDKCNERTCKNGEWFITNTTNCADLSSQCKISEGCDFSLGCQYKTKCDQICHSSKCNNGVCVEKTSTDCINELDGGKEDKCYTYSCSSKGCQKTYKCDTSNPCKVPSCNPSVGQCSYTETSGNDCCRDRCSADKVNKCQIGVCDKATGGCFGQNKTVDDGNLCTIDSCDLATGNIKNVPIVCTGCSVCSPTTGKCTADNILCDDGNQCSADTCIISSSKPSHGECSYKASTHCNLGDKCKLYTCDSVKGCNSTDLVCPNEGRCQVGYCDKKLGCQLKKRECNSTAFCRESECDEQFGCITFDKRCAADDGRCQSGVCYNATETEPGKCVSVDYDPQPFVCRTAIVISTAVVAGVVVAGAVALGAAIFAGKKGYDYWKDSQANKMAASNSNPLYEVNPDSNGVNPLYSNN</sequence>
<evidence type="ECO:0000259" key="6">
    <source>
        <dbReference type="PROSITE" id="PS51820"/>
    </source>
</evidence>
<dbReference type="OMA" id="CRESECD"/>
<dbReference type="InterPro" id="IPR051154">
    <property type="entry name" value="Prespore-cell_inducing_factor"/>
</dbReference>
<dbReference type="InParanoid" id="F0ZDZ8"/>
<evidence type="ECO:0000256" key="1">
    <source>
        <dbReference type="ARBA" id="ARBA00008709"/>
    </source>
</evidence>
<dbReference type="PANTHER" id="PTHR31137:SF29">
    <property type="entry name" value="PROTEIN PSIA-RELATED"/>
    <property type="match status" value="1"/>
</dbReference>
<dbReference type="InterPro" id="IPR037524">
    <property type="entry name" value="PA14/GLEYA"/>
</dbReference>
<dbReference type="GeneID" id="10499055"/>
<evidence type="ECO:0000256" key="2">
    <source>
        <dbReference type="ARBA" id="ARBA00022729"/>
    </source>
</evidence>
<dbReference type="OrthoDB" id="19087at2759"/>
<feature type="chain" id="PRO_5003263550" description="PA14 domain-containing protein" evidence="5">
    <location>
        <begin position="20"/>
        <end position="729"/>
    </location>
</feature>
<evidence type="ECO:0000256" key="4">
    <source>
        <dbReference type="SAM" id="Phobius"/>
    </source>
</evidence>
<gene>
    <name evidence="7" type="ORF">DICPUDRAFT_76564</name>
</gene>
<evidence type="ECO:0000256" key="3">
    <source>
        <dbReference type="ARBA" id="ARBA00023180"/>
    </source>
</evidence>
<evidence type="ECO:0000313" key="8">
    <source>
        <dbReference type="Proteomes" id="UP000001064"/>
    </source>
</evidence>
<dbReference type="GO" id="GO:0005576">
    <property type="term" value="C:extracellular region"/>
    <property type="evidence" value="ECO:0000318"/>
    <property type="project" value="GO_Central"/>
</dbReference>
<keyword evidence="2 5" id="KW-0732">Signal</keyword>
<dbReference type="EMBL" id="GL870990">
    <property type="protein sequence ID" value="EGC37826.1"/>
    <property type="molecule type" value="Genomic_DNA"/>
</dbReference>
<organism evidence="7 8">
    <name type="scientific">Dictyostelium purpureum</name>
    <name type="common">Slime mold</name>
    <dbReference type="NCBI Taxonomy" id="5786"/>
    <lineage>
        <taxon>Eukaryota</taxon>
        <taxon>Amoebozoa</taxon>
        <taxon>Evosea</taxon>
        <taxon>Eumycetozoa</taxon>
        <taxon>Dictyostelia</taxon>
        <taxon>Dictyosteliales</taxon>
        <taxon>Dictyosteliaceae</taxon>
        <taxon>Dictyostelium</taxon>
    </lineage>
</organism>
<feature type="domain" description="PA14" evidence="6">
    <location>
        <begin position="126"/>
        <end position="271"/>
    </location>
</feature>
<dbReference type="RefSeq" id="XP_003285671.1">
    <property type="nucleotide sequence ID" value="XM_003285623.1"/>
</dbReference>
<dbReference type="AlphaFoldDB" id="F0ZDZ8"/>
<feature type="signal peptide" evidence="5">
    <location>
        <begin position="1"/>
        <end position="19"/>
    </location>
</feature>
<keyword evidence="3" id="KW-0325">Glycoprotein</keyword>
<dbReference type="NCBIfam" id="TIGR02148">
    <property type="entry name" value="Fibro_Slime"/>
    <property type="match status" value="1"/>
</dbReference>
<keyword evidence="4" id="KW-0812">Transmembrane</keyword>
<dbReference type="InterPro" id="IPR011658">
    <property type="entry name" value="PA14_dom"/>
</dbReference>
<feature type="transmembrane region" description="Helical" evidence="4">
    <location>
        <begin position="664"/>
        <end position="688"/>
    </location>
</feature>